<evidence type="ECO:0000313" key="2">
    <source>
        <dbReference type="Proteomes" id="UP001324993"/>
    </source>
</evidence>
<dbReference type="EMBL" id="CP138858">
    <property type="protein sequence ID" value="WPJ95130.1"/>
    <property type="molecule type" value="Genomic_DNA"/>
</dbReference>
<dbReference type="InterPro" id="IPR032466">
    <property type="entry name" value="Metal_Hydrolase"/>
</dbReference>
<sequence>MSERPIAVDFHCHLDLYPDFEEIIAECEKLRVLTLAVTTIPAAFERNLQLTENLNFVRAALGLHPQLVAERGHEFELFERLLPKTRFVGEIGLDASPRHYRSFEKQREIFTRILQSCAQVGDKVLSIHSTRATKHVLNALECNLNGTNVGPVLHWFTGSLSEMKRGVELGCYFSINGEMLSRERHVKMIREIPIGRILTETDGPFVATAGDVPVRPYQVASTIERLADIVGLSENELRTQIFRNAETLWQ</sequence>
<dbReference type="Pfam" id="PF01026">
    <property type="entry name" value="TatD_DNase"/>
    <property type="match status" value="1"/>
</dbReference>
<gene>
    <name evidence="1" type="primary">qatD</name>
    <name evidence="1" type="ORF">SH580_17030</name>
</gene>
<dbReference type="InterPro" id="IPR049677">
    <property type="entry name" value="QatD"/>
</dbReference>
<dbReference type="RefSeq" id="WP_319832023.1">
    <property type="nucleotide sequence ID" value="NZ_CP138858.1"/>
</dbReference>
<keyword evidence="2" id="KW-1185">Reference proteome</keyword>
<reference evidence="1 2" key="1">
    <citation type="submission" date="2023-11" db="EMBL/GenBank/DDBJ databases">
        <title>Coraliomargarita sp. nov., isolated from marine algae.</title>
        <authorList>
            <person name="Lee J.K."/>
            <person name="Baek J.H."/>
            <person name="Kim J.M."/>
            <person name="Choi D.G."/>
            <person name="Jeon C.O."/>
        </authorList>
    </citation>
    <scope>NUCLEOTIDE SEQUENCE [LARGE SCALE GENOMIC DNA]</scope>
    <source>
        <strain evidence="1 2">J2-16</strain>
    </source>
</reference>
<dbReference type="InterPro" id="IPR001130">
    <property type="entry name" value="TatD-like"/>
</dbReference>
<dbReference type="PANTHER" id="PTHR46124:SF2">
    <property type="entry name" value="D-AMINOACYL-TRNA DEACYLASE"/>
    <property type="match status" value="1"/>
</dbReference>
<dbReference type="SUPFAM" id="SSF51556">
    <property type="entry name" value="Metallo-dependent hydrolases"/>
    <property type="match status" value="1"/>
</dbReference>
<dbReference type="CDD" id="cd01310">
    <property type="entry name" value="TatD_DNAse"/>
    <property type="match status" value="1"/>
</dbReference>
<dbReference type="Gene3D" id="3.20.20.140">
    <property type="entry name" value="Metal-dependent hydrolases"/>
    <property type="match status" value="1"/>
</dbReference>
<dbReference type="NCBIfam" id="NF041926">
    <property type="entry name" value="QatD"/>
    <property type="match status" value="1"/>
</dbReference>
<proteinExistence type="predicted"/>
<organism evidence="1 2">
    <name type="scientific">Coraliomargarita algicola</name>
    <dbReference type="NCBI Taxonomy" id="3092156"/>
    <lineage>
        <taxon>Bacteria</taxon>
        <taxon>Pseudomonadati</taxon>
        <taxon>Verrucomicrobiota</taxon>
        <taxon>Opitutia</taxon>
        <taxon>Puniceicoccales</taxon>
        <taxon>Coraliomargaritaceae</taxon>
        <taxon>Coraliomargarita</taxon>
    </lineage>
</organism>
<name>A0ABZ0RG37_9BACT</name>
<dbReference type="PIRSF" id="PIRSF005902">
    <property type="entry name" value="DNase_TatD"/>
    <property type="match status" value="1"/>
</dbReference>
<protein>
    <submittedName>
        <fullName evidence="1">Qat anti-phage system TatD family nuclease QatD</fullName>
    </submittedName>
</protein>
<dbReference type="Proteomes" id="UP001324993">
    <property type="component" value="Chromosome"/>
</dbReference>
<accession>A0ABZ0RG37</accession>
<evidence type="ECO:0000313" key="1">
    <source>
        <dbReference type="EMBL" id="WPJ95130.1"/>
    </source>
</evidence>
<dbReference type="PANTHER" id="PTHR46124">
    <property type="entry name" value="D-AMINOACYL-TRNA DEACYLASE"/>
    <property type="match status" value="1"/>
</dbReference>